<sequence length="420" mass="47342">MVSFRVAGFSDTLDWRPTLFQEPIIAQKTCVLCGVLYRKAVRLPCIHTLCMKCHAQCVDEGSACPVDQKPFCEDDVEQLEVPLKYVLKRTVACWNAPKGCSFIGPVACLLDHYKECDFNVVPCCLCHSTVLQSDILEHFKNGCSTPQATREPTDNPATQDLRNVSKVCLEMNRAIGKISEDIMSLQSSLNRCSEDVRAEGTRCKGQLEAEASRLTEQLHGFSTVCATEFAEGLQVLWEAMAGYKKHVREELCVQRDKLAEVLDLVHRSMPSPSKHERIHWYIEHWAGRKNEALRTGCVHLESTKRTVCDYNVSQVVNLERMGTEVVFGCFMRLHPGPHDSQLEWPFSKVYTIGVIHPKDQLNVISYKINAGWYKDAPTFQRKKEISTACFGGACLTSAKHLEADGFVENDALHVFLEIEP</sequence>
<dbReference type="GO" id="GO:0009898">
    <property type="term" value="C:cytoplasmic side of plasma membrane"/>
    <property type="evidence" value="ECO:0007669"/>
    <property type="project" value="TreeGrafter"/>
</dbReference>
<dbReference type="InterPro" id="IPR001841">
    <property type="entry name" value="Znf_RING"/>
</dbReference>
<reference evidence="5" key="1">
    <citation type="journal article" date="2018" name="PLoS Negl. Trop. Dis.">
        <title>Sialome diversity of ticks revealed by RNAseq of single tick salivary glands.</title>
        <authorList>
            <person name="Perner J."/>
            <person name="Kropackova S."/>
            <person name="Kopacek P."/>
            <person name="Ribeiro J.M."/>
        </authorList>
    </citation>
    <scope>NUCLEOTIDE SEQUENCE</scope>
    <source>
        <strain evidence="5">Siblings of single egg batch collected in Ceske Budejovice</strain>
        <tissue evidence="5">Salivary glands</tissue>
    </source>
</reference>
<dbReference type="Gene3D" id="2.60.210.10">
    <property type="entry name" value="Apoptosis, Tumor Necrosis Factor Receptor Associated Protein 2, Chain A"/>
    <property type="match status" value="1"/>
</dbReference>
<dbReference type="EMBL" id="GEGO01003226">
    <property type="protein sequence ID" value="JAR92178.1"/>
    <property type="molecule type" value="Transcribed_RNA"/>
</dbReference>
<evidence type="ECO:0000256" key="1">
    <source>
        <dbReference type="ARBA" id="ARBA00022771"/>
    </source>
</evidence>
<evidence type="ECO:0000313" key="5">
    <source>
        <dbReference type="EMBL" id="JAR92178.1"/>
    </source>
</evidence>
<keyword evidence="1 3" id="KW-0479">Metal-binding</keyword>
<dbReference type="Gene3D" id="3.30.40.10">
    <property type="entry name" value="Zinc/RING finger domain, C3HC4 (zinc finger)"/>
    <property type="match status" value="1"/>
</dbReference>
<proteinExistence type="predicted"/>
<name>A0A147BN12_IXORI</name>
<dbReference type="AlphaFoldDB" id="A0A147BN12"/>
<dbReference type="GO" id="GO:0008270">
    <property type="term" value="F:zinc ion binding"/>
    <property type="evidence" value="ECO:0007669"/>
    <property type="project" value="UniProtKB-KW"/>
</dbReference>
<keyword evidence="2" id="KW-0862">Zinc</keyword>
<dbReference type="SUPFAM" id="SSF57850">
    <property type="entry name" value="RING/U-box"/>
    <property type="match status" value="1"/>
</dbReference>
<dbReference type="PANTHER" id="PTHR10131">
    <property type="entry name" value="TNF RECEPTOR ASSOCIATED FACTOR"/>
    <property type="match status" value="1"/>
</dbReference>
<feature type="domain" description="RING-type" evidence="4">
    <location>
        <begin position="30"/>
        <end position="68"/>
    </location>
</feature>
<keyword evidence="5" id="KW-0675">Receptor</keyword>
<evidence type="ECO:0000256" key="2">
    <source>
        <dbReference type="ARBA" id="ARBA00022833"/>
    </source>
</evidence>
<dbReference type="PANTHER" id="PTHR10131:SF138">
    <property type="entry name" value="RE66324P"/>
    <property type="match status" value="1"/>
</dbReference>
<dbReference type="GO" id="GO:0043122">
    <property type="term" value="P:regulation of canonical NF-kappaB signal transduction"/>
    <property type="evidence" value="ECO:0007669"/>
    <property type="project" value="TreeGrafter"/>
</dbReference>
<dbReference type="PROSITE" id="PS50089">
    <property type="entry name" value="ZF_RING_2"/>
    <property type="match status" value="1"/>
</dbReference>
<keyword evidence="1 3" id="KW-0863">Zinc-finger</keyword>
<evidence type="ECO:0000259" key="4">
    <source>
        <dbReference type="PROSITE" id="PS50089"/>
    </source>
</evidence>
<dbReference type="InterPro" id="IPR008974">
    <property type="entry name" value="TRAF-like"/>
</dbReference>
<dbReference type="GO" id="GO:0005164">
    <property type="term" value="F:tumor necrosis factor receptor binding"/>
    <property type="evidence" value="ECO:0007669"/>
    <property type="project" value="TreeGrafter"/>
</dbReference>
<dbReference type="InterPro" id="IPR049342">
    <property type="entry name" value="TRAF1-6_MATH_dom"/>
</dbReference>
<dbReference type="SUPFAM" id="SSF49599">
    <property type="entry name" value="TRAF domain-like"/>
    <property type="match status" value="2"/>
</dbReference>
<accession>A0A147BN12</accession>
<dbReference type="InterPro" id="IPR013083">
    <property type="entry name" value="Znf_RING/FYVE/PHD"/>
</dbReference>
<dbReference type="Pfam" id="PF21355">
    <property type="entry name" value="TRAF-mep_MATH"/>
    <property type="match status" value="1"/>
</dbReference>
<organism evidence="5">
    <name type="scientific">Ixodes ricinus</name>
    <name type="common">Common tick</name>
    <name type="synonym">Acarus ricinus</name>
    <dbReference type="NCBI Taxonomy" id="34613"/>
    <lineage>
        <taxon>Eukaryota</taxon>
        <taxon>Metazoa</taxon>
        <taxon>Ecdysozoa</taxon>
        <taxon>Arthropoda</taxon>
        <taxon>Chelicerata</taxon>
        <taxon>Arachnida</taxon>
        <taxon>Acari</taxon>
        <taxon>Parasitiformes</taxon>
        <taxon>Ixodida</taxon>
        <taxon>Ixodoidea</taxon>
        <taxon>Ixodidae</taxon>
        <taxon>Ixodinae</taxon>
        <taxon>Ixodes</taxon>
    </lineage>
</organism>
<evidence type="ECO:0000256" key="3">
    <source>
        <dbReference type="PROSITE-ProRule" id="PRU00175"/>
    </source>
</evidence>
<protein>
    <submittedName>
        <fullName evidence="5">Putative tnf receptor-associated factor 5</fullName>
    </submittedName>
</protein>